<dbReference type="Gene3D" id="3.40.190.10">
    <property type="entry name" value="Periplasmic binding protein-like II"/>
    <property type="match status" value="2"/>
</dbReference>
<evidence type="ECO:0000256" key="4">
    <source>
        <dbReference type="SAM" id="MobiDB-lite"/>
    </source>
</evidence>
<keyword evidence="2" id="KW-0813">Transport</keyword>
<keyword evidence="3" id="KW-0732">Signal</keyword>
<comment type="similarity">
    <text evidence="1">Belongs to the bacterial solute-binding protein 1 family.</text>
</comment>
<reference evidence="5 6" key="1">
    <citation type="submission" date="2021-03" db="EMBL/GenBank/DDBJ databases">
        <title>novel species in genus Cellulomonas.</title>
        <authorList>
            <person name="Zhang G."/>
        </authorList>
    </citation>
    <scope>NUCLEOTIDE SEQUENCE [LARGE SCALE GENOMIC DNA]</scope>
    <source>
        <strain evidence="6">zg-ZUI188</strain>
    </source>
</reference>
<proteinExistence type="inferred from homology"/>
<gene>
    <name evidence="5" type="ORF">J4035_17725</name>
</gene>
<dbReference type="PANTHER" id="PTHR30061">
    <property type="entry name" value="MALTOSE-BINDING PERIPLASMIC PROTEIN"/>
    <property type="match status" value="1"/>
</dbReference>
<feature type="compositionally biased region" description="Basic and acidic residues" evidence="4">
    <location>
        <begin position="35"/>
        <end position="44"/>
    </location>
</feature>
<evidence type="ECO:0000313" key="5">
    <source>
        <dbReference type="EMBL" id="MBO3086488.1"/>
    </source>
</evidence>
<sequence>MEHLAAHEPRVPFAQCGPGFGGCRGSCHGPHARRSSPESADRLQWRAPGGRCSQGGWGRTPRRGRCSVRRRTRGIALVLAVGVLAPLAACADSGSGTPVLTWYINPDDGGQAEIAKQCTEDADGAYAIETSVLPRDASAQREQLARRLAAKDSSIDIMSLDPPFIPEMAEPGFLAPVPDDVQERVSKDVVAGALAGASWGDELVTVPFWANTQLLWYRKSVASAAGLDPATTPVTWDQIMDASKDQDKYLGVQGTKAESLTVWINALVASAGGEILENPEAPADQIKLGLETPAGDAAATIIGTIGKEGLGGPALPTEDENASLSIFQGDRGSFMVNWPFVWSATKAGVEDGTFTQALLDDIGWALYPQVTADQPTAPPYGGINLGIGAFSKHVDLAYQAAECIVTPEHQAFYFATNGNPPSNTTAFDDPAVTEAFPMADVIRESLELAVPRPQTPYYNEVSTGLQQTWHPPSAVSPEVTPTKSTDLIIAVLRGERLL</sequence>
<feature type="region of interest" description="Disordered" evidence="4">
    <location>
        <begin position="31"/>
        <end position="64"/>
    </location>
</feature>
<accession>A0ABS3SL73</accession>
<dbReference type="PANTHER" id="PTHR30061:SF50">
    <property type="entry name" value="MALTOSE_MALTODEXTRIN-BINDING PERIPLASMIC PROTEIN"/>
    <property type="match status" value="1"/>
</dbReference>
<evidence type="ECO:0000256" key="1">
    <source>
        <dbReference type="ARBA" id="ARBA00008520"/>
    </source>
</evidence>
<dbReference type="InterPro" id="IPR006059">
    <property type="entry name" value="SBP"/>
</dbReference>
<evidence type="ECO:0000256" key="3">
    <source>
        <dbReference type="ARBA" id="ARBA00022729"/>
    </source>
</evidence>
<dbReference type="SUPFAM" id="SSF53850">
    <property type="entry name" value="Periplasmic binding protein-like II"/>
    <property type="match status" value="1"/>
</dbReference>
<dbReference type="Proteomes" id="UP000678317">
    <property type="component" value="Unassembled WGS sequence"/>
</dbReference>
<evidence type="ECO:0000256" key="2">
    <source>
        <dbReference type="ARBA" id="ARBA00022448"/>
    </source>
</evidence>
<dbReference type="Pfam" id="PF01547">
    <property type="entry name" value="SBP_bac_1"/>
    <property type="match status" value="1"/>
</dbReference>
<evidence type="ECO:0000313" key="6">
    <source>
        <dbReference type="Proteomes" id="UP000678317"/>
    </source>
</evidence>
<organism evidence="5 6">
    <name type="scientific">Cellulomonas fengjieae</name>
    <dbReference type="NCBI Taxonomy" id="2819978"/>
    <lineage>
        <taxon>Bacteria</taxon>
        <taxon>Bacillati</taxon>
        <taxon>Actinomycetota</taxon>
        <taxon>Actinomycetes</taxon>
        <taxon>Micrococcales</taxon>
        <taxon>Cellulomonadaceae</taxon>
        <taxon>Cellulomonas</taxon>
    </lineage>
</organism>
<protein>
    <submittedName>
        <fullName evidence="5">Extracellular solute-binding protein</fullName>
    </submittedName>
</protein>
<comment type="caution">
    <text evidence="5">The sequence shown here is derived from an EMBL/GenBank/DDBJ whole genome shotgun (WGS) entry which is preliminary data.</text>
</comment>
<keyword evidence="6" id="KW-1185">Reference proteome</keyword>
<name>A0ABS3SL73_9CELL</name>
<dbReference type="EMBL" id="JAGFBM010000010">
    <property type="protein sequence ID" value="MBO3086488.1"/>
    <property type="molecule type" value="Genomic_DNA"/>
</dbReference>